<evidence type="ECO:0000313" key="3">
    <source>
        <dbReference type="Proteomes" id="UP001160148"/>
    </source>
</evidence>
<evidence type="ECO:0000256" key="1">
    <source>
        <dbReference type="SAM" id="MobiDB-lite"/>
    </source>
</evidence>
<dbReference type="EMBL" id="CARXXK010000001">
    <property type="protein sequence ID" value="CAI6351527.1"/>
    <property type="molecule type" value="Genomic_DNA"/>
</dbReference>
<keyword evidence="3" id="KW-1185">Reference proteome</keyword>
<reference evidence="2 3" key="1">
    <citation type="submission" date="2023-01" db="EMBL/GenBank/DDBJ databases">
        <authorList>
            <person name="Whitehead M."/>
        </authorList>
    </citation>
    <scope>NUCLEOTIDE SEQUENCE [LARGE SCALE GENOMIC DNA]</scope>
</reference>
<comment type="caution">
    <text evidence="2">The sequence shown here is derived from an EMBL/GenBank/DDBJ whole genome shotgun (WGS) entry which is preliminary data.</text>
</comment>
<name>A0AAV0W6Y9_9HEMI</name>
<protein>
    <submittedName>
        <fullName evidence="2">Uncharacterized protein</fullName>
    </submittedName>
</protein>
<feature type="region of interest" description="Disordered" evidence="1">
    <location>
        <begin position="1"/>
        <end position="40"/>
    </location>
</feature>
<accession>A0AAV0W6Y9</accession>
<dbReference type="Proteomes" id="UP001160148">
    <property type="component" value="Unassembled WGS sequence"/>
</dbReference>
<proteinExistence type="predicted"/>
<sequence length="102" mass="11272">MSSANPPLRVLDGPKMAAANTRRKRRSPSVRLKRRSPSALLKRRTSGLWPPFSVGRTLGSADLWNPYDVFFDVSSNSVATNVRRSTARYPPSTAVASRRTVS</sequence>
<dbReference type="AlphaFoldDB" id="A0AAV0W6Y9"/>
<organism evidence="2 3">
    <name type="scientific">Macrosiphum euphorbiae</name>
    <name type="common">potato aphid</name>
    <dbReference type="NCBI Taxonomy" id="13131"/>
    <lineage>
        <taxon>Eukaryota</taxon>
        <taxon>Metazoa</taxon>
        <taxon>Ecdysozoa</taxon>
        <taxon>Arthropoda</taxon>
        <taxon>Hexapoda</taxon>
        <taxon>Insecta</taxon>
        <taxon>Pterygota</taxon>
        <taxon>Neoptera</taxon>
        <taxon>Paraneoptera</taxon>
        <taxon>Hemiptera</taxon>
        <taxon>Sternorrhyncha</taxon>
        <taxon>Aphidomorpha</taxon>
        <taxon>Aphidoidea</taxon>
        <taxon>Aphididae</taxon>
        <taxon>Macrosiphini</taxon>
        <taxon>Macrosiphum</taxon>
    </lineage>
</organism>
<gene>
    <name evidence="2" type="ORF">MEUPH1_LOCUS7862</name>
</gene>
<feature type="compositionally biased region" description="Basic residues" evidence="1">
    <location>
        <begin position="21"/>
        <end position="40"/>
    </location>
</feature>
<evidence type="ECO:0000313" key="2">
    <source>
        <dbReference type="EMBL" id="CAI6351527.1"/>
    </source>
</evidence>